<evidence type="ECO:0000313" key="1">
    <source>
        <dbReference type="EMBL" id="KIW69719.1"/>
    </source>
</evidence>
<evidence type="ECO:0000313" key="2">
    <source>
        <dbReference type="Proteomes" id="UP000054266"/>
    </source>
</evidence>
<proteinExistence type="predicted"/>
<name>A0A0D2GC89_9EURO</name>
<dbReference type="AlphaFoldDB" id="A0A0D2GC89"/>
<organism evidence="1 2">
    <name type="scientific">Phialophora macrospora</name>
    <dbReference type="NCBI Taxonomy" id="1851006"/>
    <lineage>
        <taxon>Eukaryota</taxon>
        <taxon>Fungi</taxon>
        <taxon>Dikarya</taxon>
        <taxon>Ascomycota</taxon>
        <taxon>Pezizomycotina</taxon>
        <taxon>Eurotiomycetes</taxon>
        <taxon>Chaetothyriomycetidae</taxon>
        <taxon>Chaetothyriales</taxon>
        <taxon>Herpotrichiellaceae</taxon>
        <taxon>Phialophora</taxon>
    </lineage>
</organism>
<protein>
    <submittedName>
        <fullName evidence="1">Uncharacterized protein</fullName>
    </submittedName>
</protein>
<keyword evidence="2" id="KW-1185">Reference proteome</keyword>
<accession>A0A0D2GC89</accession>
<dbReference type="EMBL" id="KN846958">
    <property type="protein sequence ID" value="KIW69719.1"/>
    <property type="molecule type" value="Genomic_DNA"/>
</dbReference>
<gene>
    <name evidence="1" type="ORF">PV04_05579</name>
</gene>
<dbReference type="HOGENOM" id="CLU_009290_0_0_1"/>
<reference evidence="1 2" key="1">
    <citation type="submission" date="2015-01" db="EMBL/GenBank/DDBJ databases">
        <title>The Genome Sequence of Capronia semiimmersa CBS27337.</title>
        <authorList>
            <consortium name="The Broad Institute Genomics Platform"/>
            <person name="Cuomo C."/>
            <person name="de Hoog S."/>
            <person name="Gorbushina A."/>
            <person name="Stielow B."/>
            <person name="Teixiera M."/>
            <person name="Abouelleil A."/>
            <person name="Chapman S.B."/>
            <person name="Priest M."/>
            <person name="Young S.K."/>
            <person name="Wortman J."/>
            <person name="Nusbaum C."/>
            <person name="Birren B."/>
        </authorList>
    </citation>
    <scope>NUCLEOTIDE SEQUENCE [LARGE SCALE GENOMIC DNA]</scope>
    <source>
        <strain evidence="1 2">CBS 27337</strain>
    </source>
</reference>
<dbReference type="Proteomes" id="UP000054266">
    <property type="component" value="Unassembled WGS sequence"/>
</dbReference>
<sequence>MSAFGRLANSLFSVNNENTLALANLNFDFTLFKFEAPKEFRSIGNSLSLRRRDDAEQGKVHKTARKLAALFESLVPPTPALLKAYGTRASEIASQPGVNPRGSQDHGPFADFVGIDGTSLWAAATSGQPSVGTHAALSMHLLACMLARAWDAEKATSIWVELVNERQAEIGKSIDDEPQFLSACMAARQDITREELAKWDDSARSWLQSADEVKKAAKTKLMLIVKNICVNVSDGQTTYQNVVNAWRHALVGMEDLVQGKPQEASNGSVLLALSSWHIYPDLTVLGSPTKVEKFHDPLVQDGGIITIGLQNESKAGDMGMHWSLTLSQYRFYERDTRVDSTDGTDRVSMDELLVVALGSLFSAWDVPKAGEVATARWLLRLNRVVADASNDSPDSSSDNSSLTNTLLEHRPWLGVLASASQKFMKFNDENIAHCSQLVAWGRRRAKDFLGFRTIQPDRFFSLLRPPILQALSQQPSFESGIMYLRSVARSMNIPAAQYVIRYRDNTFRSSYYEFATAIPHRRPSLKRSLDGSIKWEDTHQRWLLSGTGAALPRYPCLLCSDCKGVCDCISAAVLCHKTCGLGEVRECHIHGALVLNRRAEVLAQGEQCHWISSRDIVDPQGLLFTDQQGPTESSSFIWRNPPLMLHSHSIPGSIPSAECCPSPAECRCAYPCSETTTPFHEVKFSYCHGNLNTFALFVQVQTDRSDLIVCNSDWTYQVQRAADQVTNSQVEVEEALMLLDGGGINPESLVRYLDDYENPSPVHFGISSSTGPYFADIPFLNNRRLHKSHFKALTALAVAEEIFSSSKGASIPLRVASLPLSTVNWFDRAKFKTSRAEGDQSPVDPIWETLAESEEVDPWNYRKPSLSQTFACIVLFEAGYHIAPSDCQDIIAVSFGNSIFVAAQLLSDPTDLEACDGQVRRLTGNVGMPGISMMVLPQSPLQIRTLGFDLHVVPHLTYDHERQNNFQGTSLHLSFTNWRRPFDETNRRTIDERIFLVECVVSVHDRGKWVADLDVLALRDGEGILPWDLPCVCGGAGDGNTTSVDCWEEVLDPPENIGIVRAHGNWAARLAVLAVSRQQGKEVFIVRPSEGFCPSCLPAQFLLAQGQSVGLVID</sequence>